<accession>A0A8H6HJ05</accession>
<proteinExistence type="predicted"/>
<keyword evidence="3" id="KW-1185">Reference proteome</keyword>
<evidence type="ECO:0000313" key="2">
    <source>
        <dbReference type="EMBL" id="KAF6748191.1"/>
    </source>
</evidence>
<evidence type="ECO:0000313" key="3">
    <source>
        <dbReference type="Proteomes" id="UP000521943"/>
    </source>
</evidence>
<comment type="caution">
    <text evidence="1">The sequence shown here is derived from an EMBL/GenBank/DDBJ whole genome shotgun (WGS) entry which is preliminary data.</text>
</comment>
<gene>
    <name evidence="2" type="ORF">DFP72DRAFT_1074460</name>
    <name evidence="1" type="ORF">DFP72DRAFT_1175073</name>
</gene>
<reference evidence="1 3" key="1">
    <citation type="submission" date="2020-07" db="EMBL/GenBank/DDBJ databases">
        <title>Comparative genomics of pyrophilous fungi reveals a link between fire events and developmental genes.</title>
        <authorList>
            <consortium name="DOE Joint Genome Institute"/>
            <person name="Steindorff A.S."/>
            <person name="Carver A."/>
            <person name="Calhoun S."/>
            <person name="Stillman K."/>
            <person name="Liu H."/>
            <person name="Lipzen A."/>
            <person name="Pangilinan J."/>
            <person name="Labutti K."/>
            <person name="Bruns T.D."/>
            <person name="Grigoriev I.V."/>
        </authorList>
    </citation>
    <scope>NUCLEOTIDE SEQUENCE [LARGE SCALE GENOMIC DNA]</scope>
    <source>
        <strain evidence="1 3">CBS 144469</strain>
    </source>
</reference>
<dbReference type="OrthoDB" id="3079915at2759"/>
<dbReference type="Proteomes" id="UP000521943">
    <property type="component" value="Unassembled WGS sequence"/>
</dbReference>
<dbReference type="EMBL" id="JACGCI010000073">
    <property type="protein sequence ID" value="KAF6748191.1"/>
    <property type="molecule type" value="Genomic_DNA"/>
</dbReference>
<dbReference type="EMBL" id="JACGCI010000083">
    <property type="protein sequence ID" value="KAF6747250.1"/>
    <property type="molecule type" value="Genomic_DNA"/>
</dbReference>
<dbReference type="AlphaFoldDB" id="A0A8H6HJ05"/>
<sequence>MPIFFPPFRLPPRRLCPIMSVSQAFASAPVTGTAGPANHEFLGVEAWVAIPDNAGGNVSTSDTSTAATVVAAQAGDSGLNVEFNWTIDPCHEYLGVEEWVFIPDEN</sequence>
<name>A0A8H6HJ05_9AGAR</name>
<protein>
    <submittedName>
        <fullName evidence="1">Uncharacterized protein</fullName>
    </submittedName>
</protein>
<organism evidence="1 3">
    <name type="scientific">Ephemerocybe angulata</name>
    <dbReference type="NCBI Taxonomy" id="980116"/>
    <lineage>
        <taxon>Eukaryota</taxon>
        <taxon>Fungi</taxon>
        <taxon>Dikarya</taxon>
        <taxon>Basidiomycota</taxon>
        <taxon>Agaricomycotina</taxon>
        <taxon>Agaricomycetes</taxon>
        <taxon>Agaricomycetidae</taxon>
        <taxon>Agaricales</taxon>
        <taxon>Agaricineae</taxon>
        <taxon>Psathyrellaceae</taxon>
        <taxon>Ephemerocybe</taxon>
    </lineage>
</organism>
<evidence type="ECO:0000313" key="1">
    <source>
        <dbReference type="EMBL" id="KAF6747250.1"/>
    </source>
</evidence>